<reference evidence="4" key="1">
    <citation type="journal article" date="2015" name="Nature">
        <title>Complex archaea that bridge the gap between prokaryotes and eukaryotes.</title>
        <authorList>
            <person name="Spang A."/>
            <person name="Saw J.H."/>
            <person name="Jorgensen S.L."/>
            <person name="Zaremba-Niedzwiedzka K."/>
            <person name="Martijn J."/>
            <person name="Lind A.E."/>
            <person name="van Eijk R."/>
            <person name="Schleper C."/>
            <person name="Guy L."/>
            <person name="Ettema T.J."/>
        </authorList>
    </citation>
    <scope>NUCLEOTIDE SEQUENCE</scope>
</reference>
<dbReference type="AlphaFoldDB" id="A0A0F9Z2Z6"/>
<dbReference type="Pfam" id="PF13432">
    <property type="entry name" value="TPR_16"/>
    <property type="match status" value="1"/>
</dbReference>
<feature type="domain" description="Transglutaminase-like" evidence="3">
    <location>
        <begin position="99"/>
        <end position="151"/>
    </location>
</feature>
<keyword evidence="2" id="KW-0802">TPR repeat</keyword>
<dbReference type="Pfam" id="PF07719">
    <property type="entry name" value="TPR_2"/>
    <property type="match status" value="1"/>
</dbReference>
<accession>A0A0F9Z2Z6</accession>
<dbReference type="Pfam" id="PF01841">
    <property type="entry name" value="Transglut_core"/>
    <property type="match status" value="1"/>
</dbReference>
<dbReference type="InterPro" id="IPR002931">
    <property type="entry name" value="Transglutaminase-like"/>
</dbReference>
<dbReference type="InterPro" id="IPR019734">
    <property type="entry name" value="TPR_rpt"/>
</dbReference>
<keyword evidence="1" id="KW-0677">Repeat</keyword>
<dbReference type="InterPro" id="IPR013105">
    <property type="entry name" value="TPR_2"/>
</dbReference>
<dbReference type="PROSITE" id="PS51257">
    <property type="entry name" value="PROKAR_LIPOPROTEIN"/>
    <property type="match status" value="1"/>
</dbReference>
<organism evidence="4">
    <name type="scientific">marine sediment metagenome</name>
    <dbReference type="NCBI Taxonomy" id="412755"/>
    <lineage>
        <taxon>unclassified sequences</taxon>
        <taxon>metagenomes</taxon>
        <taxon>ecological metagenomes</taxon>
    </lineage>
</organism>
<dbReference type="SMART" id="SM00028">
    <property type="entry name" value="TPR"/>
    <property type="match status" value="4"/>
</dbReference>
<dbReference type="EMBL" id="LAZR01000002">
    <property type="protein sequence ID" value="KKO11509.1"/>
    <property type="molecule type" value="Genomic_DNA"/>
</dbReference>
<dbReference type="InterPro" id="IPR011990">
    <property type="entry name" value="TPR-like_helical_dom_sf"/>
</dbReference>
<sequence>MQTLVRNSLMRALIRSMSAVAIVMSLAACQLLSLNPGFEPDAGLEQRMLGDTGTVPPIDLLVVDQAMADYMDVHIDADLSGWDLVVRLQEVLFSPEFLNIQYDAAANLTAAETFAQGRANCLSLVNLYIAMARHQGLQAQYQTAQVRPQWDRRGEMLVLSEHINALGSLGGSNQYIVDFTPDVQLQQQSAKVITDQQALALYFNNIAVDHLVNERLEQALDWFQYALTADPELAIAWNNMGSAWNSAGDDELAEYSYMKAAWLDKNYPTAVNNLARFYSIRGNEAEAARYRRAVQRYNNRNPYYHYMLGNIAYNEQDYETAQEHYQRAIQRNRLEPDFYLALGLTYRELGQDEQFQEAADLAVALRELGDQTYRASQSRVRRVETRSVLRASSAGFSVRFIE</sequence>
<dbReference type="Gene3D" id="3.10.620.30">
    <property type="match status" value="1"/>
</dbReference>
<dbReference type="SUPFAM" id="SSF48452">
    <property type="entry name" value="TPR-like"/>
    <property type="match status" value="1"/>
</dbReference>
<gene>
    <name evidence="4" type="ORF">LCGC14_0010020</name>
</gene>
<evidence type="ECO:0000256" key="1">
    <source>
        <dbReference type="ARBA" id="ARBA00022737"/>
    </source>
</evidence>
<name>A0A0F9Z2Z6_9ZZZZ</name>
<comment type="caution">
    <text evidence="4">The sequence shown here is derived from an EMBL/GenBank/DDBJ whole genome shotgun (WGS) entry which is preliminary data.</text>
</comment>
<proteinExistence type="predicted"/>
<dbReference type="PANTHER" id="PTHR45586:SF1">
    <property type="entry name" value="LIPOPOLYSACCHARIDE ASSEMBLY PROTEIN B"/>
    <property type="match status" value="1"/>
</dbReference>
<evidence type="ECO:0000313" key="4">
    <source>
        <dbReference type="EMBL" id="KKO11509.1"/>
    </source>
</evidence>
<dbReference type="PANTHER" id="PTHR45586">
    <property type="entry name" value="TPR REPEAT-CONTAINING PROTEIN PA4667"/>
    <property type="match status" value="1"/>
</dbReference>
<protein>
    <recommendedName>
        <fullName evidence="3">Transglutaminase-like domain-containing protein</fullName>
    </recommendedName>
</protein>
<dbReference type="Pfam" id="PF13181">
    <property type="entry name" value="TPR_8"/>
    <property type="match status" value="1"/>
</dbReference>
<evidence type="ECO:0000259" key="3">
    <source>
        <dbReference type="Pfam" id="PF01841"/>
    </source>
</evidence>
<dbReference type="InterPro" id="IPR051012">
    <property type="entry name" value="CellSynth/LPSAsmb/PSIAsmb"/>
</dbReference>
<evidence type="ECO:0000256" key="2">
    <source>
        <dbReference type="ARBA" id="ARBA00022803"/>
    </source>
</evidence>
<dbReference type="PROSITE" id="PS50005">
    <property type="entry name" value="TPR"/>
    <property type="match status" value="1"/>
</dbReference>
<dbReference type="Gene3D" id="1.25.40.10">
    <property type="entry name" value="Tetratricopeptide repeat domain"/>
    <property type="match status" value="1"/>
</dbReference>